<dbReference type="EMBL" id="BTFZ01000004">
    <property type="protein sequence ID" value="GMM35221.1"/>
    <property type="molecule type" value="Genomic_DNA"/>
</dbReference>
<dbReference type="PANTHER" id="PTHR16469">
    <property type="entry name" value="UBIQUITIN-ASSOCIATED AND SH3 DOMAIN-CONTAINING BA-RELATED"/>
    <property type="match status" value="1"/>
</dbReference>
<feature type="region of interest" description="Disordered" evidence="1">
    <location>
        <begin position="861"/>
        <end position="894"/>
    </location>
</feature>
<evidence type="ECO:0000313" key="2">
    <source>
        <dbReference type="EMBL" id="GMM35221.1"/>
    </source>
</evidence>
<accession>A0AAV5QKW8</accession>
<organism evidence="2 3">
    <name type="scientific">Saccharomycopsis crataegensis</name>
    <dbReference type="NCBI Taxonomy" id="43959"/>
    <lineage>
        <taxon>Eukaryota</taxon>
        <taxon>Fungi</taxon>
        <taxon>Dikarya</taxon>
        <taxon>Ascomycota</taxon>
        <taxon>Saccharomycotina</taxon>
        <taxon>Saccharomycetes</taxon>
        <taxon>Saccharomycopsidaceae</taxon>
        <taxon>Saccharomycopsis</taxon>
    </lineage>
</organism>
<keyword evidence="3" id="KW-1185">Reference proteome</keyword>
<evidence type="ECO:0000313" key="3">
    <source>
        <dbReference type="Proteomes" id="UP001360560"/>
    </source>
</evidence>
<dbReference type="SUPFAM" id="SSF53254">
    <property type="entry name" value="Phosphoglycerate mutase-like"/>
    <property type="match status" value="1"/>
</dbReference>
<feature type="compositionally biased region" description="Basic and acidic residues" evidence="1">
    <location>
        <begin position="861"/>
        <end position="870"/>
    </location>
</feature>
<comment type="caution">
    <text evidence="2">The sequence shown here is derived from an EMBL/GenBank/DDBJ whole genome shotgun (WGS) entry which is preliminary data.</text>
</comment>
<dbReference type="RefSeq" id="XP_064852221.1">
    <property type="nucleotide sequence ID" value="XM_064996149.1"/>
</dbReference>
<dbReference type="InterPro" id="IPR029033">
    <property type="entry name" value="His_PPase_superfam"/>
</dbReference>
<dbReference type="InterPro" id="IPR051710">
    <property type="entry name" value="Phosphatase_SH3-domain"/>
</dbReference>
<dbReference type="GeneID" id="90073200"/>
<proteinExistence type="predicted"/>
<feature type="region of interest" description="Disordered" evidence="1">
    <location>
        <begin position="616"/>
        <end position="668"/>
    </location>
</feature>
<feature type="region of interest" description="Disordered" evidence="1">
    <location>
        <begin position="977"/>
        <end position="1011"/>
    </location>
</feature>
<dbReference type="Proteomes" id="UP001360560">
    <property type="component" value="Unassembled WGS sequence"/>
</dbReference>
<feature type="region of interest" description="Disordered" evidence="1">
    <location>
        <begin position="817"/>
        <end position="841"/>
    </location>
</feature>
<name>A0AAV5QKW8_9ASCO</name>
<dbReference type="AlphaFoldDB" id="A0AAV5QKW8"/>
<feature type="compositionally biased region" description="Polar residues" evidence="1">
    <location>
        <begin position="647"/>
        <end position="668"/>
    </location>
</feature>
<reference evidence="2 3" key="1">
    <citation type="journal article" date="2023" name="Elife">
        <title>Identification of key yeast species and microbe-microbe interactions impacting larval growth of Drosophila in the wild.</title>
        <authorList>
            <person name="Mure A."/>
            <person name="Sugiura Y."/>
            <person name="Maeda R."/>
            <person name="Honda K."/>
            <person name="Sakurai N."/>
            <person name="Takahashi Y."/>
            <person name="Watada M."/>
            <person name="Katoh T."/>
            <person name="Gotoh A."/>
            <person name="Gotoh Y."/>
            <person name="Taniguchi I."/>
            <person name="Nakamura K."/>
            <person name="Hayashi T."/>
            <person name="Katayama T."/>
            <person name="Uemura T."/>
            <person name="Hattori Y."/>
        </authorList>
    </citation>
    <scope>NUCLEOTIDE SEQUENCE [LARGE SCALE GENOMIC DNA]</scope>
    <source>
        <strain evidence="2 3">SC-9</strain>
    </source>
</reference>
<dbReference type="PANTHER" id="PTHR16469:SF27">
    <property type="entry name" value="UBIQUITIN-ASSOCIATED AND SH3 DOMAIN-CONTAINING BA-RELATED"/>
    <property type="match status" value="1"/>
</dbReference>
<evidence type="ECO:0000256" key="1">
    <source>
        <dbReference type="SAM" id="MobiDB-lite"/>
    </source>
</evidence>
<dbReference type="Gene3D" id="3.40.50.1240">
    <property type="entry name" value="Phosphoglycerate mutase-like"/>
    <property type="match status" value="1"/>
</dbReference>
<gene>
    <name evidence="2" type="ORF">DASC09_025460</name>
</gene>
<feature type="compositionally biased region" description="Polar residues" evidence="1">
    <location>
        <begin position="820"/>
        <end position="833"/>
    </location>
</feature>
<protein>
    <submittedName>
        <fullName evidence="2">Uncharacterized protein</fullName>
    </submittedName>
</protein>
<feature type="compositionally biased region" description="Acidic residues" evidence="1">
    <location>
        <begin position="622"/>
        <end position="642"/>
    </location>
</feature>
<sequence>MRLTSLILIRHSLRSDCLSPESLVQLLEQLLDDELSGAFSRQHGFSSPVENYDGLYQSLVKILVTQKCLEKYMETINNTQFSKLHKLYDVLSNDPGYSITQEFISTIKTQDQRDTLGVSSIDHPVTQFGDLAYKQCYLLAKHLFSGLRTSLSGSQKPIKFCIHSSPYKRCLQTTLYTIENLKTLIDQEKIQQPVEFMIRIDNFLSEYYYNDYFFKLASSDNIPFSANVITNDGKCDRVQNTLVESNESWLCNELKNRENISYDSNWEKNRLGDYGSFNDNLDNFTTRCLNGACNLIDYYTEENQEESSDTVNICLVITHGSLINNYLNNYGNATRQKSHKEYNFIDIPPSSFILLENKAKIATAENSSTNKQWNLEYSNINFPCFSKINPDHQDSNFNYDKIIDFDVFKNPTSYPEPEDYVLVEKNSSSHTLVNGLEVPVDESKRHRKNTILTTNDPKEINKPIKYTNDEATEKADKLADSSLAIGGYNFAQQNLANEDNNNNQNNFRMTNGVVFEKSVSSQTSLHNDNNDDEFYTINPRNFNFDNVISTAKDRNRKSVDLSSSNSFLKSRLSSFRLNWNRTSSISTSKSFQDRGGLNLKGLQVDVNNRRRSKSAAFYLGGDSDDSDSDGSESDNEAELDYAEDNKSNPVSPTTQKSQELPTSVEVPTNSIPLKIPTIVESSDGDDINLVVPGASNETLKPLPAKNYPGSSADDKISASFKELRKNDKTYRPEMIVESSDDDLAENYLGLGNNDSEDEYCEDGNGVFNGVFKVKDNRSTGDIIGLQSEVGKKDLEQFIDRQGRSRFETISLPVEKKLHGSTGNVSSDSGNDTSEIVEPTTPKWASDRAEYLWDSIASKTVTDKDNGKDRGIGTNESSFVDSGEKATKDSPTNHNKIILIKNTNSYKSLNIEAPNHELAKKQSEKSTVQKTSILKQKNRLKKEVDKGIPNQPVFRPYFTSPIYDNFFESLNSHGSGLFPDPKIGTKETAGRRTRSNSRAVTPINSLPGDSKTTSVKSTDDYLGFTDDTLLDDLYEDSLMHPSVNWNKKLNHNSIKNALLIEDFKTKKGKKPPSVTRYKDQVWDNKEDKIIFVSNSNKTSRHDIF</sequence>